<feature type="transmembrane region" description="Helical" evidence="11">
    <location>
        <begin position="760"/>
        <end position="783"/>
    </location>
</feature>
<gene>
    <name evidence="14" type="primary">LOC115884270</name>
</gene>
<accession>A0A6J2Y5Z0</accession>
<dbReference type="GeneID" id="115884270"/>
<dbReference type="InterPro" id="IPR002591">
    <property type="entry name" value="Phosphodiest/P_Trfase"/>
</dbReference>
<feature type="transmembrane region" description="Helical" evidence="11">
    <location>
        <begin position="384"/>
        <end position="406"/>
    </location>
</feature>
<feature type="domain" description="GPI ethanolamine phosphate transferase 2 C-terminal" evidence="12">
    <location>
        <begin position="657"/>
        <end position="797"/>
    </location>
</feature>
<keyword evidence="13" id="KW-1185">Reference proteome</keyword>
<keyword evidence="8 11" id="KW-1133">Transmembrane helix</keyword>
<evidence type="ECO:0000259" key="12">
    <source>
        <dbReference type="Pfam" id="PF19316"/>
    </source>
</evidence>
<dbReference type="Gene3D" id="3.40.720.10">
    <property type="entry name" value="Alkaline Phosphatase, subunit A"/>
    <property type="match status" value="1"/>
</dbReference>
<dbReference type="PANTHER" id="PTHR23072:SF0">
    <property type="entry name" value="GPI ETHANOLAMINE PHOSPHATE TRANSFERASE 2"/>
    <property type="match status" value="1"/>
</dbReference>
<evidence type="ECO:0000256" key="1">
    <source>
        <dbReference type="ARBA" id="ARBA00004477"/>
    </source>
</evidence>
<dbReference type="FunCoup" id="A0A6J2Y5Z0">
    <property type="interactions" value="868"/>
</dbReference>
<dbReference type="InParanoid" id="A0A6J2Y5Z0"/>
<dbReference type="GO" id="GO:0005789">
    <property type="term" value="C:endoplasmic reticulum membrane"/>
    <property type="evidence" value="ECO:0007669"/>
    <property type="project" value="UniProtKB-SubCell"/>
</dbReference>
<keyword evidence="6 11" id="KW-0812">Transmembrane</keyword>
<evidence type="ECO:0000256" key="10">
    <source>
        <dbReference type="ARBA" id="ARBA00023180"/>
    </source>
</evidence>
<feature type="transmembrane region" description="Helical" evidence="11">
    <location>
        <begin position="728"/>
        <end position="748"/>
    </location>
</feature>
<dbReference type="InterPro" id="IPR045687">
    <property type="entry name" value="PIGG/GPI7_C"/>
</dbReference>
<dbReference type="Pfam" id="PF01663">
    <property type="entry name" value="Phosphodiest"/>
    <property type="match status" value="1"/>
</dbReference>
<protein>
    <submittedName>
        <fullName evidence="14">GPI ethanolamine phosphate transferase 2</fullName>
    </submittedName>
</protein>
<feature type="transmembrane region" description="Helical" evidence="11">
    <location>
        <begin position="467"/>
        <end position="488"/>
    </location>
</feature>
<feature type="transmembrane region" description="Helical" evidence="11">
    <location>
        <begin position="682"/>
        <end position="703"/>
    </location>
</feature>
<dbReference type="CTD" id="35685"/>
<evidence type="ECO:0000256" key="2">
    <source>
        <dbReference type="ARBA" id="ARBA00004687"/>
    </source>
</evidence>
<dbReference type="InterPro" id="IPR039527">
    <property type="entry name" value="PIGG/GPI7"/>
</dbReference>
<keyword evidence="5 14" id="KW-0808">Transferase</keyword>
<keyword evidence="4" id="KW-0337">GPI-anchor biosynthesis</keyword>
<comment type="subcellular location">
    <subcellularLocation>
        <location evidence="1">Endoplasmic reticulum membrane</location>
        <topology evidence="1">Multi-pass membrane protein</topology>
    </subcellularLocation>
</comment>
<dbReference type="AlphaFoldDB" id="A0A6J2Y5Z0"/>
<evidence type="ECO:0000256" key="11">
    <source>
        <dbReference type="SAM" id="Phobius"/>
    </source>
</evidence>
<name>A0A6J2Y5Z0_SITOR</name>
<evidence type="ECO:0000256" key="6">
    <source>
        <dbReference type="ARBA" id="ARBA00022692"/>
    </source>
</evidence>
<reference evidence="14" key="1">
    <citation type="submission" date="2025-08" db="UniProtKB">
        <authorList>
            <consortium name="RefSeq"/>
        </authorList>
    </citation>
    <scope>IDENTIFICATION</scope>
    <source>
        <tissue evidence="14">Gonads</tissue>
    </source>
</reference>
<comment type="pathway">
    <text evidence="2">Glycolipid biosynthesis; glycosylphosphatidylinositol-anchor biosynthesis.</text>
</comment>
<dbReference type="InterPro" id="IPR037674">
    <property type="entry name" value="PIG-G_N"/>
</dbReference>
<keyword evidence="7" id="KW-0256">Endoplasmic reticulum</keyword>
<feature type="transmembrane region" description="Helical" evidence="11">
    <location>
        <begin position="494"/>
        <end position="513"/>
    </location>
</feature>
<dbReference type="Proteomes" id="UP000504635">
    <property type="component" value="Unplaced"/>
</dbReference>
<dbReference type="GO" id="GO:0006506">
    <property type="term" value="P:GPI anchor biosynthetic process"/>
    <property type="evidence" value="ECO:0007669"/>
    <property type="project" value="UniProtKB-UniPathway"/>
</dbReference>
<evidence type="ECO:0000256" key="7">
    <source>
        <dbReference type="ARBA" id="ARBA00022824"/>
    </source>
</evidence>
<organism evidence="13 14">
    <name type="scientific">Sitophilus oryzae</name>
    <name type="common">Rice weevil</name>
    <name type="synonym">Curculio oryzae</name>
    <dbReference type="NCBI Taxonomy" id="7048"/>
    <lineage>
        <taxon>Eukaryota</taxon>
        <taxon>Metazoa</taxon>
        <taxon>Ecdysozoa</taxon>
        <taxon>Arthropoda</taxon>
        <taxon>Hexapoda</taxon>
        <taxon>Insecta</taxon>
        <taxon>Pterygota</taxon>
        <taxon>Neoptera</taxon>
        <taxon>Endopterygota</taxon>
        <taxon>Coleoptera</taxon>
        <taxon>Polyphaga</taxon>
        <taxon>Cucujiformia</taxon>
        <taxon>Curculionidae</taxon>
        <taxon>Dryophthorinae</taxon>
        <taxon>Sitophilus</taxon>
    </lineage>
</organism>
<evidence type="ECO:0000256" key="4">
    <source>
        <dbReference type="ARBA" id="ARBA00022502"/>
    </source>
</evidence>
<sequence>MFYLPALLICAVVLFVFGFFPISNNITNFPNDPPEDLFKLSVDLNVTYPPHINRSVLIIIDALRWDFVDHSLMPLTAGLMREKGCLSKIIAESPTVTLPRIKALTTGNIPQYIDVLRNLASSEILNDSWLHSAVKKRLKIVFYGDNTWEKLFPDFFYRSEGTTSFFVWDFKEVDNNVTRNVEFELNNSDWDIMILHYLGLDHIGHVLGPYSSKMVTKLKEMDEIINKIHTRLSINQNIVTFITGDHGMRDSGGHGGTSQPEITVPLISLGLPCQNSSFYQTDIPANLAVLLGLNIPITSIGNLQKSLLHNLSLDQYLFALKYNTDLLLKKTEKNISYCEQADIFYRQFLYEADKKYGNKALNLYTNCSNEITKLLYENSSKQDMISLFISVFLMLNVLFMSLNNLMTKKIKSFAFESIFLFSTTIFQYHIQIISISYVFAILLGLSAIIRLKTVFQETSFSIFQSSLNNILIFCMILHPLSFISTSFIEEEHYFFIYFTVTLILFITVSTRIIKNYMNISYAVNGILILFAIRFSMDLNSTVENSVQNTNNWAHYFNDKNNLIYLQIFFGTGLTFVFIVLMTHFKSSFTSNWNIFLTVTTLVLIFLLKLLPYHNTLLGKLIWTIILIQKLIFKNFSWSVLWILAATLLMKPHNVLLISIAVHTEVVIYSLNRTNNSKQKVTCVNNISFLAIIMYIFSNCFYFIQGHRNNLATVDISIGYTGLSNYEPILVISQILMHTYIFPVLFHLIVLQKIDYKQQNIFWITLLILRTLVVTSTCIVTIIFKHHLFIWSVFAPKLFIESVHTGFLFTEIFIWTCFTCIKRIVKFSIDTQML</sequence>
<dbReference type="GO" id="GO:0051267">
    <property type="term" value="F:CP2 mannose-ethanolamine phosphotransferase activity"/>
    <property type="evidence" value="ECO:0007669"/>
    <property type="project" value="TreeGrafter"/>
</dbReference>
<feature type="transmembrane region" description="Helical" evidence="11">
    <location>
        <begin position="590"/>
        <end position="610"/>
    </location>
</feature>
<evidence type="ECO:0000256" key="3">
    <source>
        <dbReference type="ARBA" id="ARBA00005315"/>
    </source>
</evidence>
<evidence type="ECO:0000256" key="9">
    <source>
        <dbReference type="ARBA" id="ARBA00023136"/>
    </source>
</evidence>
<feature type="transmembrane region" description="Helical" evidence="11">
    <location>
        <begin position="436"/>
        <end position="455"/>
    </location>
</feature>
<keyword evidence="10" id="KW-0325">Glycoprotein</keyword>
<proteinExistence type="inferred from homology"/>
<dbReference type="Pfam" id="PF19316">
    <property type="entry name" value="PIGO_PIGG"/>
    <property type="match status" value="1"/>
</dbReference>
<dbReference type="InterPro" id="IPR017850">
    <property type="entry name" value="Alkaline_phosphatase_core_sf"/>
</dbReference>
<dbReference type="PANTHER" id="PTHR23072">
    <property type="entry name" value="PHOSPHATIDYLINOSITOL GLYCAN-RELATED"/>
    <property type="match status" value="1"/>
</dbReference>
<dbReference type="UniPathway" id="UPA00196"/>
<comment type="similarity">
    <text evidence="3">Belongs to the PIGG/PIGN/PIGO family. PIGG subfamily.</text>
</comment>
<dbReference type="OrthoDB" id="272139at2759"/>
<keyword evidence="9 11" id="KW-0472">Membrane</keyword>
<dbReference type="RefSeq" id="XP_030758651.1">
    <property type="nucleotide sequence ID" value="XM_030902791.1"/>
</dbReference>
<dbReference type="KEGG" id="soy:115884270"/>
<evidence type="ECO:0000313" key="14">
    <source>
        <dbReference type="RefSeq" id="XP_030758651.1"/>
    </source>
</evidence>
<feature type="transmembrane region" description="Helical" evidence="11">
    <location>
        <begin position="803"/>
        <end position="824"/>
    </location>
</feature>
<dbReference type="CDD" id="cd16024">
    <property type="entry name" value="GPI_EPT_2"/>
    <property type="match status" value="1"/>
</dbReference>
<feature type="transmembrane region" description="Helical" evidence="11">
    <location>
        <begin position="562"/>
        <end position="584"/>
    </location>
</feature>
<evidence type="ECO:0000256" key="5">
    <source>
        <dbReference type="ARBA" id="ARBA00022679"/>
    </source>
</evidence>
<evidence type="ECO:0000313" key="13">
    <source>
        <dbReference type="Proteomes" id="UP000504635"/>
    </source>
</evidence>
<dbReference type="SUPFAM" id="SSF53649">
    <property type="entry name" value="Alkaline phosphatase-like"/>
    <property type="match status" value="1"/>
</dbReference>
<evidence type="ECO:0000256" key="8">
    <source>
        <dbReference type="ARBA" id="ARBA00022989"/>
    </source>
</evidence>